<dbReference type="InterPro" id="IPR029065">
    <property type="entry name" value="Enolase_C-like"/>
</dbReference>
<dbReference type="Pfam" id="PF13378">
    <property type="entry name" value="MR_MLE_C"/>
    <property type="match status" value="1"/>
</dbReference>
<dbReference type="AlphaFoldDB" id="A0A540VA22"/>
<dbReference type="EMBL" id="VIGC01000036">
    <property type="protein sequence ID" value="TQE93627.1"/>
    <property type="molecule type" value="Genomic_DNA"/>
</dbReference>
<dbReference type="SUPFAM" id="SSF51604">
    <property type="entry name" value="Enolase C-terminal domain-like"/>
    <property type="match status" value="1"/>
</dbReference>
<dbReference type="Proteomes" id="UP000317371">
    <property type="component" value="Unassembled WGS sequence"/>
</dbReference>
<accession>A0A540VA22</accession>
<comment type="pathway">
    <text evidence="2">Carbohydrate acid metabolism; D-glucarate degradation; 2,5-dioxopentanoate from D-glucarate: step 1/2.</text>
</comment>
<evidence type="ECO:0000256" key="2">
    <source>
        <dbReference type="ARBA" id="ARBA00005183"/>
    </source>
</evidence>
<dbReference type="InterPro" id="IPR036849">
    <property type="entry name" value="Enolase-like_C_sf"/>
</dbReference>
<dbReference type="RefSeq" id="WP_141612048.1">
    <property type="nucleotide sequence ID" value="NZ_VIGC02000036.1"/>
</dbReference>
<dbReference type="InParanoid" id="A0A540VA22"/>
<sequence length="388" mass="43463">MADPKITKIEIHEYEYTLENMGKDYNGFNLVYEPGGKVVSRGKILRIFTDVGIVGEYAGGSEAEYSTLPRFVHYLIGKSALERERIYSDVKRALRQVARIGLAPIDIALWDIAGKYYDAPIYKLLGGYKESLPCYASTYHGDHQPDGLSSPEAYADFAEQCLEMGYPAFKIHGWGRAPIEQEIANVHAVGQRVGGKMDLMLDPACEYITFGDALKVGWACDEERFFWYEDPYRDGGISQFAHRKLRQLIKTPLLQTEHVRSLEPHIDFVIADATDFVRGDVGYDGITGVMKLAHACEALGIDIEFHGPGPAQRQCMAAIRNTNYYEMGLVHPKAPASHPEHLYGDGYRDALDAIDEKGHVPVPQGPGLGVPINWDWVERNRTGFVEYP</sequence>
<dbReference type="InterPro" id="IPR029017">
    <property type="entry name" value="Enolase-like_N"/>
</dbReference>
<feature type="domain" description="Mandelate racemase/muconate lactonizing enzyme C-terminal" evidence="4">
    <location>
        <begin position="151"/>
        <end position="252"/>
    </location>
</feature>
<dbReference type="OrthoDB" id="9775391at2"/>
<dbReference type="Gene3D" id="3.20.20.120">
    <property type="entry name" value="Enolase-like C-terminal domain"/>
    <property type="match status" value="1"/>
</dbReference>
<evidence type="ECO:0000259" key="4">
    <source>
        <dbReference type="SMART" id="SM00922"/>
    </source>
</evidence>
<dbReference type="PANTHER" id="PTHR48080:SF4">
    <property type="entry name" value="GLUCARATE DEHYDRATASE"/>
    <property type="match status" value="1"/>
</dbReference>
<evidence type="ECO:0000256" key="3">
    <source>
        <dbReference type="ARBA" id="ARBA00011973"/>
    </source>
</evidence>
<evidence type="ECO:0000313" key="5">
    <source>
        <dbReference type="EMBL" id="TQE93627.1"/>
    </source>
</evidence>
<dbReference type="PANTHER" id="PTHR48080">
    <property type="entry name" value="D-GALACTONATE DEHYDRATASE-RELATED"/>
    <property type="match status" value="1"/>
</dbReference>
<reference evidence="5 6" key="1">
    <citation type="submission" date="2019-06" db="EMBL/GenBank/DDBJ databases">
        <title>Genome sequence of Litorilinea aerophila BAA-2444.</title>
        <authorList>
            <person name="Maclea K.S."/>
            <person name="Maurais E.G."/>
            <person name="Iannazzi L.C."/>
        </authorList>
    </citation>
    <scope>NUCLEOTIDE SEQUENCE [LARGE SCALE GENOMIC DNA]</scope>
    <source>
        <strain evidence="5 6">ATCC BAA-2444</strain>
    </source>
</reference>
<comment type="caution">
    <text evidence="5">The sequence shown here is derived from an EMBL/GenBank/DDBJ whole genome shotgun (WGS) entry which is preliminary data.</text>
</comment>
<dbReference type="Gene3D" id="3.30.390.10">
    <property type="entry name" value="Enolase-like, N-terminal domain"/>
    <property type="match status" value="1"/>
</dbReference>
<dbReference type="Pfam" id="PF02746">
    <property type="entry name" value="MR_MLE_N"/>
    <property type="match status" value="1"/>
</dbReference>
<dbReference type="GO" id="GO:0008872">
    <property type="term" value="F:glucarate dehydratase activity"/>
    <property type="evidence" value="ECO:0007669"/>
    <property type="project" value="UniProtKB-EC"/>
</dbReference>
<name>A0A540VA22_9CHLR</name>
<evidence type="ECO:0000256" key="1">
    <source>
        <dbReference type="ARBA" id="ARBA00001426"/>
    </source>
</evidence>
<dbReference type="SUPFAM" id="SSF54826">
    <property type="entry name" value="Enolase N-terminal domain-like"/>
    <property type="match status" value="1"/>
</dbReference>
<proteinExistence type="predicted"/>
<keyword evidence="6" id="KW-1185">Reference proteome</keyword>
<evidence type="ECO:0000313" key="6">
    <source>
        <dbReference type="Proteomes" id="UP000317371"/>
    </source>
</evidence>
<dbReference type="SMART" id="SM00922">
    <property type="entry name" value="MR_MLE"/>
    <property type="match status" value="1"/>
</dbReference>
<dbReference type="InterPro" id="IPR034593">
    <property type="entry name" value="DgoD-like"/>
</dbReference>
<dbReference type="EC" id="4.2.1.40" evidence="3"/>
<dbReference type="InterPro" id="IPR013341">
    <property type="entry name" value="Mandelate_racemase_N_dom"/>
</dbReference>
<dbReference type="InterPro" id="IPR013342">
    <property type="entry name" value="Mandelate_racemase_C"/>
</dbReference>
<protein>
    <recommendedName>
        <fullName evidence="3">glucarate dehydratase</fullName>
        <ecNumber evidence="3">4.2.1.40</ecNumber>
    </recommendedName>
</protein>
<comment type="catalytic activity">
    <reaction evidence="1">
        <text>D-glucarate = 5-dehydro-4-deoxy-D-glucarate + H2O</text>
        <dbReference type="Rhea" id="RHEA:14573"/>
        <dbReference type="ChEBI" id="CHEBI:15377"/>
        <dbReference type="ChEBI" id="CHEBI:30612"/>
        <dbReference type="ChEBI" id="CHEBI:42819"/>
        <dbReference type="EC" id="4.2.1.40"/>
    </reaction>
</comment>
<gene>
    <name evidence="5" type="ORF">FKZ61_20575</name>
</gene>
<organism evidence="5 6">
    <name type="scientific">Litorilinea aerophila</name>
    <dbReference type="NCBI Taxonomy" id="1204385"/>
    <lineage>
        <taxon>Bacteria</taxon>
        <taxon>Bacillati</taxon>
        <taxon>Chloroflexota</taxon>
        <taxon>Caldilineae</taxon>
        <taxon>Caldilineales</taxon>
        <taxon>Caldilineaceae</taxon>
        <taxon>Litorilinea</taxon>
    </lineage>
</organism>
<dbReference type="SFLD" id="SFLDS00001">
    <property type="entry name" value="Enolase"/>
    <property type="match status" value="1"/>
</dbReference>